<keyword evidence="4" id="KW-1185">Reference proteome</keyword>
<dbReference type="KEGG" id="mfeu:H1D33_25100"/>
<dbReference type="InterPro" id="IPR052350">
    <property type="entry name" value="Metallo-dep_Lactonases"/>
</dbReference>
<feature type="domain" description="Amidohydrolase-related" evidence="2">
    <location>
        <begin position="3"/>
        <end position="280"/>
    </location>
</feature>
<dbReference type="RefSeq" id="WP_181569045.1">
    <property type="nucleotide sequence ID" value="NZ_CP059322.2"/>
</dbReference>
<dbReference type="Pfam" id="PF04909">
    <property type="entry name" value="Amidohydro_2"/>
    <property type="match status" value="1"/>
</dbReference>
<comment type="similarity">
    <text evidence="1">Belongs to the metallo-dependent hydrolases superfamily.</text>
</comment>
<reference evidence="4" key="1">
    <citation type="submission" date="2020-07" db="EMBL/GenBank/DDBJ databases">
        <title>A new Micromonospora strain with potent antibiotic activity isolated from the microbiome of a mid-Atlantic deep-sea sponge.</title>
        <authorList>
            <person name="Back C.R."/>
            <person name="Stennett H.L."/>
            <person name="Williams S.E."/>
            <person name="Wang L."/>
            <person name="Ojeda Gomez J."/>
            <person name="Abdulle O.M."/>
            <person name="Duffy T."/>
            <person name="Hendry K.R."/>
            <person name="Powell D."/>
            <person name="Stach J.E."/>
            <person name="Essex-Lopresti A.E."/>
            <person name="Willis C.L."/>
            <person name="Curnow P."/>
            <person name="Race P.R."/>
        </authorList>
    </citation>
    <scope>NUCLEOTIDE SEQUENCE [LARGE SCALE GENOMIC DNA]</scope>
    <source>
        <strain evidence="4">28ISP2-46</strain>
    </source>
</reference>
<dbReference type="EMBL" id="CP059322">
    <property type="protein sequence ID" value="QLQ36530.1"/>
    <property type="molecule type" value="Genomic_DNA"/>
</dbReference>
<name>A0A7L6B4L9_9ACTN</name>
<gene>
    <name evidence="3" type="ORF">H1D33_25100</name>
</gene>
<organism evidence="3 4">
    <name type="scientific">Micromonospora robiginosa</name>
    <dbReference type="NCBI Taxonomy" id="2749844"/>
    <lineage>
        <taxon>Bacteria</taxon>
        <taxon>Bacillati</taxon>
        <taxon>Actinomycetota</taxon>
        <taxon>Actinomycetes</taxon>
        <taxon>Micromonosporales</taxon>
        <taxon>Micromonosporaceae</taxon>
        <taxon>Micromonospora</taxon>
    </lineage>
</organism>
<reference evidence="3 4" key="2">
    <citation type="journal article" date="2021" name="Mar. Drugs">
        <title>A New Micromonospora Strain with Antibiotic Activity Isolated from the Microbiome of a Mid-Atlantic Deep-Sea Sponge.</title>
        <authorList>
            <person name="Back C.R."/>
            <person name="Stennett H.L."/>
            <person name="Williams S.E."/>
            <person name="Wang L."/>
            <person name="Ojeda Gomez J."/>
            <person name="Abdulle O.M."/>
            <person name="Duffy T."/>
            <person name="Neal C."/>
            <person name="Mantell J."/>
            <person name="Jepson M.A."/>
            <person name="Hendry K.R."/>
            <person name="Powell D."/>
            <person name="Stach J.E.M."/>
            <person name="Essex-Lopresti A.E."/>
            <person name="Willis C.L."/>
            <person name="Curnow P."/>
            <person name="Race P.R."/>
        </authorList>
    </citation>
    <scope>NUCLEOTIDE SEQUENCE [LARGE SCALE GENOMIC DNA]</scope>
    <source>
        <strain evidence="3 4">28ISP2-46</strain>
    </source>
</reference>
<evidence type="ECO:0000313" key="4">
    <source>
        <dbReference type="Proteomes" id="UP000510844"/>
    </source>
</evidence>
<dbReference type="Gene3D" id="3.20.20.140">
    <property type="entry name" value="Metal-dependent hydrolases"/>
    <property type="match status" value="1"/>
</dbReference>
<dbReference type="PANTHER" id="PTHR43569">
    <property type="entry name" value="AMIDOHYDROLASE"/>
    <property type="match status" value="1"/>
</dbReference>
<dbReference type="SUPFAM" id="SSF51556">
    <property type="entry name" value="Metallo-dependent hydrolases"/>
    <property type="match status" value="1"/>
</dbReference>
<dbReference type="PANTHER" id="PTHR43569:SF2">
    <property type="entry name" value="AMIDOHYDROLASE-RELATED DOMAIN-CONTAINING PROTEIN"/>
    <property type="match status" value="1"/>
</dbReference>
<evidence type="ECO:0000259" key="2">
    <source>
        <dbReference type="Pfam" id="PF04909"/>
    </source>
</evidence>
<evidence type="ECO:0000313" key="3">
    <source>
        <dbReference type="EMBL" id="QLQ36530.1"/>
    </source>
</evidence>
<dbReference type="InterPro" id="IPR032466">
    <property type="entry name" value="Metal_Hydrolase"/>
</dbReference>
<sequence>MIVDAHHHLWRPERGYTWLDDPGLAGIRRPFTPPDLRAAIDAAGVRHTVLVEGGRCHRDEAPEFLGHAADTEPIAGVVAWADVTDPDLPDTLADYRRMRGGELLVGIRSQVQGEPDPDYLDRPDVRRGLVAVADAGLVFDLVIRADQIPAAARAARDLPQVPFVLDHLGKPRIRAGVAGLAGWSADLAALAASPNVTAKLSGLVTEAGPGWTVAALRPFVAVAVETFGASRLMFGSDWPVCLLVADYRVVRDALGAALPPLSAGERDEIFAGTAVRVYRLAVREDGTGEGCNATAR</sequence>
<proteinExistence type="inferred from homology"/>
<dbReference type="InterPro" id="IPR006680">
    <property type="entry name" value="Amidohydro-rel"/>
</dbReference>
<accession>A0A7L6B4L9</accession>
<dbReference type="AlphaFoldDB" id="A0A7L6B4L9"/>
<evidence type="ECO:0000256" key="1">
    <source>
        <dbReference type="ARBA" id="ARBA00038310"/>
    </source>
</evidence>
<dbReference type="GO" id="GO:0016787">
    <property type="term" value="F:hydrolase activity"/>
    <property type="evidence" value="ECO:0007669"/>
    <property type="project" value="InterPro"/>
</dbReference>
<dbReference type="Proteomes" id="UP000510844">
    <property type="component" value="Chromosome"/>
</dbReference>
<protein>
    <submittedName>
        <fullName evidence="3">Amidohydrolase family protein</fullName>
    </submittedName>
</protein>